<dbReference type="Pfam" id="PF17174">
    <property type="entry name" value="DUF5130"/>
    <property type="match status" value="1"/>
</dbReference>
<evidence type="ECO:0000313" key="2">
    <source>
        <dbReference type="EMBL" id="KAA1249301.1"/>
    </source>
</evidence>
<dbReference type="Proteomes" id="UP000324701">
    <property type="component" value="Unassembled WGS sequence"/>
</dbReference>
<evidence type="ECO:0000313" key="3">
    <source>
        <dbReference type="Proteomes" id="UP000324701"/>
    </source>
</evidence>
<feature type="region of interest" description="Disordered" evidence="1">
    <location>
        <begin position="1"/>
        <end position="29"/>
    </location>
</feature>
<reference evidence="2 3" key="1">
    <citation type="submission" date="2019-09" db="EMBL/GenBank/DDBJ databases">
        <title>Report of infection by Mycobacterium simiae a patient suffering from pulmonary tuberculosis.</title>
        <authorList>
            <person name="Mohanty P.S."/>
            <person name="Bansal A.K."/>
            <person name="Singh H."/>
            <person name="Sharma S."/>
            <person name="Patil S.A."/>
            <person name="Upadhaya P."/>
            <person name="Singh P.K."/>
            <person name="Kumar D."/>
            <person name="Kumar S."/>
            <person name="Singh R.K."/>
            <person name="Chaudhary B."/>
        </authorList>
    </citation>
    <scope>NUCLEOTIDE SEQUENCE [LARGE SCALE GENOMIC DNA]</scope>
    <source>
        <strain evidence="2 3">JAL-560-SIM</strain>
    </source>
</reference>
<dbReference type="AlphaFoldDB" id="A0A5B1BMJ3"/>
<evidence type="ECO:0000256" key="1">
    <source>
        <dbReference type="SAM" id="MobiDB-lite"/>
    </source>
</evidence>
<name>A0A5B1BMJ3_MYCSI</name>
<protein>
    <submittedName>
        <fullName evidence="2">DUF5130 domain-containing protein</fullName>
    </submittedName>
</protein>
<comment type="caution">
    <text evidence="2">The sequence shown here is derived from an EMBL/GenBank/DDBJ whole genome shotgun (WGS) entry which is preliminary data.</text>
</comment>
<sequence length="194" mass="20016">MSCRRSGPIHRSYGPQSTKTSVRSTAGTAQQSSRLEVALVAHGEVATIEPSELPQGWVLTSSGRISGVTEPGELSVHYPFPIKDLVALDDALAYSSRESRARFAVYLGDLGTDTAARAREILAKVPTPTDAVLIAVSPDQCAIEVVYGSALRGRGAESAAPLGVAAASSAFEQGNLIGGLVSAIRVISAGISPA</sequence>
<dbReference type="EMBL" id="VTZN01000099">
    <property type="protein sequence ID" value="KAA1249301.1"/>
    <property type="molecule type" value="Genomic_DNA"/>
</dbReference>
<proteinExistence type="predicted"/>
<accession>A0A5B1BMJ3</accession>
<keyword evidence="3" id="KW-1185">Reference proteome</keyword>
<feature type="compositionally biased region" description="Polar residues" evidence="1">
    <location>
        <begin position="14"/>
        <end position="29"/>
    </location>
</feature>
<dbReference type="OrthoDB" id="3214027at2"/>
<dbReference type="InterPro" id="IPR033437">
    <property type="entry name" value="DUF5130"/>
</dbReference>
<gene>
    <name evidence="2" type="ORF">F0Q45_15985</name>
</gene>
<organism evidence="2 3">
    <name type="scientific">Mycobacterium simiae</name>
    <name type="common">Mycobacterium habana</name>
    <dbReference type="NCBI Taxonomy" id="1784"/>
    <lineage>
        <taxon>Bacteria</taxon>
        <taxon>Bacillati</taxon>
        <taxon>Actinomycetota</taxon>
        <taxon>Actinomycetes</taxon>
        <taxon>Mycobacteriales</taxon>
        <taxon>Mycobacteriaceae</taxon>
        <taxon>Mycobacterium</taxon>
        <taxon>Mycobacterium simiae complex</taxon>
    </lineage>
</organism>